<dbReference type="GO" id="GO:0046872">
    <property type="term" value="F:metal ion binding"/>
    <property type="evidence" value="ECO:0007669"/>
    <property type="project" value="UniProtKB-KW"/>
</dbReference>
<dbReference type="PIRSF" id="PIRSF005572">
    <property type="entry name" value="NifS"/>
    <property type="match status" value="1"/>
</dbReference>
<comment type="similarity">
    <text evidence="3">Belongs to the class-V pyridoxal-phosphate-dependent aminotransferase family. NifS/IscS subfamily.</text>
</comment>
<dbReference type="Proteomes" id="UP000251120">
    <property type="component" value="Chromosome"/>
</dbReference>
<evidence type="ECO:0000259" key="14">
    <source>
        <dbReference type="Pfam" id="PF00266"/>
    </source>
</evidence>
<keyword evidence="8" id="KW-0408">Iron</keyword>
<comment type="function">
    <text evidence="2">Catalyzes the removal of elemental sulfur atoms from cysteine to produce alanine. Seems to participate in the biosynthesis of the nitrogenase metalloclusters by providing the inorganic sulfur required for the Fe-S core formation.</text>
</comment>
<comment type="catalytic activity">
    <reaction evidence="12">
        <text>(sulfur carrier)-H + L-cysteine = (sulfur carrier)-SH + L-alanine</text>
        <dbReference type="Rhea" id="RHEA:43892"/>
        <dbReference type="Rhea" id="RHEA-COMP:14737"/>
        <dbReference type="Rhea" id="RHEA-COMP:14739"/>
        <dbReference type="ChEBI" id="CHEBI:29917"/>
        <dbReference type="ChEBI" id="CHEBI:35235"/>
        <dbReference type="ChEBI" id="CHEBI:57972"/>
        <dbReference type="ChEBI" id="CHEBI:64428"/>
        <dbReference type="EC" id="2.8.1.7"/>
    </reaction>
</comment>
<keyword evidence="18" id="KW-1185">Reference proteome</keyword>
<feature type="domain" description="Aminotransferase class V" evidence="14">
    <location>
        <begin position="4"/>
        <end position="370"/>
    </location>
</feature>
<sequence>MSFIYLDYAATTPLSKQVRSMLVDSINDDTSFFNSGSSTYEEAQQIKSQIEQARATIADTINVLPREIIFTSGATESNNLAIKGVAYACKNKGNHIITSKAEHKAVLDVCKYLETEGFEITYLDVNHHGQINIEELKKSITPNTILVSLMAVNNELGTKNNLLDIGGVTKQNKILFHVDAAQGYGKVNIDIKAMNIDLLSVSGHKIYAPKGVGFLYVRSKAPKVKLAKQIHGGSQEYNIRAGTLANQQIFALAQASKEMFENFDKNFDYISNLRRVFLDMLLSNVETKEQVVINTSLEYSYPGILNLTIKNIKAETLLAMLPNICISTGSACNSRAIEPSHVLTAVGLSAEYADSTIRISFGIMTTKYEVITVANKMLEKISLLNAISPQKADGGENV</sequence>
<dbReference type="GO" id="GO:0051536">
    <property type="term" value="F:iron-sulfur cluster binding"/>
    <property type="evidence" value="ECO:0007669"/>
    <property type="project" value="UniProtKB-KW"/>
</dbReference>
<evidence type="ECO:0000256" key="3">
    <source>
        <dbReference type="ARBA" id="ARBA00006490"/>
    </source>
</evidence>
<evidence type="ECO:0000256" key="7">
    <source>
        <dbReference type="ARBA" id="ARBA00022898"/>
    </source>
</evidence>
<evidence type="ECO:0000256" key="4">
    <source>
        <dbReference type="ARBA" id="ARBA00012239"/>
    </source>
</evidence>
<keyword evidence="5" id="KW-0808">Transferase</keyword>
<accession>A0A2Z4XYC0</accession>
<dbReference type="Pfam" id="PF00266">
    <property type="entry name" value="Aminotran_5"/>
    <property type="match status" value="1"/>
</dbReference>
<evidence type="ECO:0000256" key="1">
    <source>
        <dbReference type="ARBA" id="ARBA00001933"/>
    </source>
</evidence>
<keyword evidence="10" id="KW-0535">Nitrogen fixation</keyword>
<proteinExistence type="inferred from homology"/>
<evidence type="ECO:0000256" key="10">
    <source>
        <dbReference type="ARBA" id="ARBA00023231"/>
    </source>
</evidence>
<evidence type="ECO:0000256" key="2">
    <source>
        <dbReference type="ARBA" id="ARBA00003120"/>
    </source>
</evidence>
<evidence type="ECO:0000256" key="9">
    <source>
        <dbReference type="ARBA" id="ARBA00023014"/>
    </source>
</evidence>
<reference evidence="16 18" key="2">
    <citation type="submission" date="2019-08" db="EMBL/GenBank/DDBJ databases">
        <title>Complete genome sequences of Francisella adeliensis (FSC1325 and FSC1326).</title>
        <authorList>
            <person name="Ohrman C."/>
            <person name="Uneklint I."/>
            <person name="Vallesi A."/>
            <person name="Karlsson L."/>
            <person name="Sjodin A."/>
        </authorList>
    </citation>
    <scope>NUCLEOTIDE SEQUENCE [LARGE SCALE GENOMIC DNA]</scope>
    <source>
        <strain evidence="16 18">FSC1325</strain>
    </source>
</reference>
<dbReference type="EMBL" id="CP043424">
    <property type="protein sequence ID" value="QIW11899.1"/>
    <property type="molecule type" value="Genomic_DNA"/>
</dbReference>
<dbReference type="InterPro" id="IPR000192">
    <property type="entry name" value="Aminotrans_V_dom"/>
</dbReference>
<reference evidence="15 17" key="1">
    <citation type="submission" date="2017-06" db="EMBL/GenBank/DDBJ databases">
        <title>Complete genome of Francisella adeliensis.</title>
        <authorList>
            <person name="Vallesi A."/>
            <person name="Sjodin A."/>
        </authorList>
    </citation>
    <scope>NUCLEOTIDE SEQUENCE [LARGE SCALE GENOMIC DNA]</scope>
    <source>
        <strain evidence="15 17">FDC440</strain>
    </source>
</reference>
<keyword evidence="9" id="KW-0411">Iron-sulfur</keyword>
<keyword evidence="7" id="KW-0663">Pyridoxal phosphate</keyword>
<evidence type="ECO:0000313" key="17">
    <source>
        <dbReference type="Proteomes" id="UP000251120"/>
    </source>
</evidence>
<name>A0A2Z4XYC0_9GAMM</name>
<dbReference type="PROSITE" id="PS00595">
    <property type="entry name" value="AA_TRANSFER_CLASS_5"/>
    <property type="match status" value="1"/>
</dbReference>
<dbReference type="SUPFAM" id="SSF53383">
    <property type="entry name" value="PLP-dependent transferases"/>
    <property type="match status" value="1"/>
</dbReference>
<dbReference type="InterPro" id="IPR016454">
    <property type="entry name" value="Cysteine_dSase"/>
</dbReference>
<evidence type="ECO:0000256" key="11">
    <source>
        <dbReference type="ARBA" id="ARBA00031911"/>
    </source>
</evidence>
<dbReference type="AlphaFoldDB" id="A0A2Z4XYC0"/>
<dbReference type="FunFam" id="3.40.640.10:FF:000084">
    <property type="entry name" value="IscS-like cysteine desulfurase"/>
    <property type="match status" value="1"/>
</dbReference>
<dbReference type="InterPro" id="IPR015424">
    <property type="entry name" value="PyrdxlP-dep_Trfase"/>
</dbReference>
<dbReference type="Gene3D" id="3.90.1150.10">
    <property type="entry name" value="Aspartate Aminotransferase, domain 1"/>
    <property type="match status" value="1"/>
</dbReference>
<evidence type="ECO:0000313" key="15">
    <source>
        <dbReference type="EMBL" id="AXA33666.1"/>
    </source>
</evidence>
<dbReference type="Proteomes" id="UP000681131">
    <property type="component" value="Chromosome"/>
</dbReference>
<evidence type="ECO:0000313" key="16">
    <source>
        <dbReference type="EMBL" id="QIW11899.1"/>
    </source>
</evidence>
<dbReference type="OrthoDB" id="9808002at2"/>
<evidence type="ECO:0000256" key="6">
    <source>
        <dbReference type="ARBA" id="ARBA00022723"/>
    </source>
</evidence>
<keyword evidence="6" id="KW-0479">Metal-binding</keyword>
<protein>
    <recommendedName>
        <fullName evidence="4">cysteine desulfurase</fullName>
        <ecNumber evidence="4">2.8.1.7</ecNumber>
    </recommendedName>
    <alternativeName>
        <fullName evidence="11">Nitrogenase metalloclusters biosynthesis protein NifS</fullName>
    </alternativeName>
</protein>
<dbReference type="RefSeq" id="WP_112869839.1">
    <property type="nucleotide sequence ID" value="NZ_CP021781.1"/>
</dbReference>
<organism evidence="15 17">
    <name type="scientific">Francisella adeliensis</name>
    <dbReference type="NCBI Taxonomy" id="2007306"/>
    <lineage>
        <taxon>Bacteria</taxon>
        <taxon>Pseudomonadati</taxon>
        <taxon>Pseudomonadota</taxon>
        <taxon>Gammaproteobacteria</taxon>
        <taxon>Thiotrichales</taxon>
        <taxon>Francisellaceae</taxon>
        <taxon>Francisella</taxon>
    </lineage>
</organism>
<dbReference type="PANTHER" id="PTHR11601">
    <property type="entry name" value="CYSTEINE DESULFURYLASE FAMILY MEMBER"/>
    <property type="match status" value="1"/>
</dbReference>
<evidence type="ECO:0000256" key="5">
    <source>
        <dbReference type="ARBA" id="ARBA00022679"/>
    </source>
</evidence>
<comment type="cofactor">
    <cofactor evidence="1 13">
        <name>pyridoxal 5'-phosphate</name>
        <dbReference type="ChEBI" id="CHEBI:597326"/>
    </cofactor>
</comment>
<evidence type="ECO:0000256" key="12">
    <source>
        <dbReference type="ARBA" id="ARBA00050776"/>
    </source>
</evidence>
<dbReference type="InterPro" id="IPR015421">
    <property type="entry name" value="PyrdxlP-dep_Trfase_major"/>
</dbReference>
<evidence type="ECO:0000313" key="18">
    <source>
        <dbReference type="Proteomes" id="UP000681131"/>
    </source>
</evidence>
<dbReference type="InterPro" id="IPR020578">
    <property type="entry name" value="Aminotrans_V_PyrdxlP_BS"/>
</dbReference>
<evidence type="ECO:0000256" key="13">
    <source>
        <dbReference type="RuleBase" id="RU004504"/>
    </source>
</evidence>
<dbReference type="GO" id="GO:0031071">
    <property type="term" value="F:cysteine desulfurase activity"/>
    <property type="evidence" value="ECO:0007669"/>
    <property type="project" value="UniProtKB-EC"/>
</dbReference>
<dbReference type="Gene3D" id="3.40.640.10">
    <property type="entry name" value="Type I PLP-dependent aspartate aminotransferase-like (Major domain)"/>
    <property type="match status" value="1"/>
</dbReference>
<gene>
    <name evidence="15" type="ORF">CDH04_04230</name>
    <name evidence="16" type="ORF">FZC43_04235</name>
</gene>
<dbReference type="EC" id="2.8.1.7" evidence="4"/>
<dbReference type="InterPro" id="IPR015422">
    <property type="entry name" value="PyrdxlP-dep_Trfase_small"/>
</dbReference>
<dbReference type="EMBL" id="CP021781">
    <property type="protein sequence ID" value="AXA33666.1"/>
    <property type="molecule type" value="Genomic_DNA"/>
</dbReference>
<dbReference type="KEGG" id="fad:CDH04_04230"/>
<dbReference type="PANTHER" id="PTHR11601:SF34">
    <property type="entry name" value="CYSTEINE DESULFURASE"/>
    <property type="match status" value="1"/>
</dbReference>
<evidence type="ECO:0000256" key="8">
    <source>
        <dbReference type="ARBA" id="ARBA00023004"/>
    </source>
</evidence>